<keyword evidence="6 12" id="KW-0819">tRNA processing</keyword>
<dbReference type="AlphaFoldDB" id="A0A9Q8ZQQ3"/>
<evidence type="ECO:0000256" key="2">
    <source>
        <dbReference type="ARBA" id="ARBA00002790"/>
    </source>
</evidence>
<dbReference type="Proteomes" id="UP001055911">
    <property type="component" value="Chromosome"/>
</dbReference>
<keyword evidence="7" id="KW-0521">NADP</keyword>
<dbReference type="GO" id="GO:0050660">
    <property type="term" value="F:flavin adenine dinucleotide binding"/>
    <property type="evidence" value="ECO:0007669"/>
    <property type="project" value="InterPro"/>
</dbReference>
<evidence type="ECO:0000259" key="15">
    <source>
        <dbReference type="Pfam" id="PF01207"/>
    </source>
</evidence>
<feature type="binding site" evidence="14">
    <location>
        <position position="146"/>
    </location>
    <ligand>
        <name>FMN</name>
        <dbReference type="ChEBI" id="CHEBI:58210"/>
    </ligand>
</feature>
<feature type="active site" description="Proton donor" evidence="13">
    <location>
        <position position="107"/>
    </location>
</feature>
<dbReference type="InterPro" id="IPR004652">
    <property type="entry name" value="DusB-like"/>
</dbReference>
<dbReference type="GO" id="GO:0000049">
    <property type="term" value="F:tRNA binding"/>
    <property type="evidence" value="ECO:0007669"/>
    <property type="project" value="UniProtKB-KW"/>
</dbReference>
<evidence type="ECO:0000256" key="3">
    <source>
        <dbReference type="ARBA" id="ARBA00022555"/>
    </source>
</evidence>
<dbReference type="PANTHER" id="PTHR45846">
    <property type="entry name" value="TRNA-DIHYDROURIDINE(47) SYNTHASE [NAD(P)(+)]-LIKE"/>
    <property type="match status" value="1"/>
</dbReference>
<dbReference type="CDD" id="cd02801">
    <property type="entry name" value="DUS_like_FMN"/>
    <property type="match status" value="1"/>
</dbReference>
<accession>A0A9Q8ZQQ3</accession>
<evidence type="ECO:0000256" key="11">
    <source>
        <dbReference type="ARBA" id="ARBA00048802"/>
    </source>
</evidence>
<evidence type="ECO:0000256" key="7">
    <source>
        <dbReference type="ARBA" id="ARBA00022857"/>
    </source>
</evidence>
<evidence type="ECO:0000256" key="1">
    <source>
        <dbReference type="ARBA" id="ARBA00001917"/>
    </source>
</evidence>
<evidence type="ECO:0000256" key="10">
    <source>
        <dbReference type="ARBA" id="ARBA00048205"/>
    </source>
</evidence>
<feature type="binding site" evidence="14">
    <location>
        <begin position="22"/>
        <end position="24"/>
    </location>
    <ligand>
        <name>FMN</name>
        <dbReference type="ChEBI" id="CHEBI:58210"/>
    </ligand>
</feature>
<feature type="binding site" evidence="14">
    <location>
        <begin position="231"/>
        <end position="232"/>
    </location>
    <ligand>
        <name>FMN</name>
        <dbReference type="ChEBI" id="CHEBI:58210"/>
    </ligand>
</feature>
<dbReference type="InterPro" id="IPR024036">
    <property type="entry name" value="tRNA-dHydroUridine_Synthase_C"/>
</dbReference>
<keyword evidence="3" id="KW-0820">tRNA-binding</keyword>
<dbReference type="PANTHER" id="PTHR45846:SF1">
    <property type="entry name" value="TRNA-DIHYDROURIDINE(47) SYNTHASE [NAD(P)(+)]-LIKE"/>
    <property type="match status" value="1"/>
</dbReference>
<name>A0A9Q8ZQQ3_9LACO</name>
<comment type="similarity">
    <text evidence="12">Belongs to the dus family.</text>
</comment>
<keyword evidence="4 12" id="KW-0285">Flavoprotein</keyword>
<gene>
    <name evidence="16" type="primary">dusB</name>
    <name evidence="16" type="ORF">M3M40_04475</name>
</gene>
<comment type="catalytic activity">
    <reaction evidence="11">
        <text>a 5,6-dihydrouridine in tRNA + NAD(+) = a uridine in tRNA + NADH + H(+)</text>
        <dbReference type="Rhea" id="RHEA:54452"/>
        <dbReference type="Rhea" id="RHEA-COMP:13339"/>
        <dbReference type="Rhea" id="RHEA-COMP:13887"/>
        <dbReference type="ChEBI" id="CHEBI:15378"/>
        <dbReference type="ChEBI" id="CHEBI:57540"/>
        <dbReference type="ChEBI" id="CHEBI:57945"/>
        <dbReference type="ChEBI" id="CHEBI:65315"/>
        <dbReference type="ChEBI" id="CHEBI:74443"/>
    </reaction>
</comment>
<dbReference type="RefSeq" id="WP_252766269.1">
    <property type="nucleotide sequence ID" value="NZ_CP097119.1"/>
</dbReference>
<organism evidence="16 17">
    <name type="scientific">Fructilactobacillus cliffordii</name>
    <dbReference type="NCBI Taxonomy" id="2940299"/>
    <lineage>
        <taxon>Bacteria</taxon>
        <taxon>Bacillati</taxon>
        <taxon>Bacillota</taxon>
        <taxon>Bacilli</taxon>
        <taxon>Lactobacillales</taxon>
        <taxon>Lactobacillaceae</taxon>
        <taxon>Fructilactobacillus</taxon>
    </lineage>
</organism>
<evidence type="ECO:0000256" key="13">
    <source>
        <dbReference type="PIRSR" id="PIRSR006621-1"/>
    </source>
</evidence>
<keyword evidence="9 12" id="KW-0560">Oxidoreductase</keyword>
<dbReference type="EC" id="1.3.1.-" evidence="12"/>
<dbReference type="EMBL" id="CP097119">
    <property type="protein sequence ID" value="USS88752.1"/>
    <property type="molecule type" value="Genomic_DNA"/>
</dbReference>
<evidence type="ECO:0000313" key="17">
    <source>
        <dbReference type="Proteomes" id="UP001055911"/>
    </source>
</evidence>
<feature type="binding site" evidence="14">
    <location>
        <position position="76"/>
    </location>
    <ligand>
        <name>FMN</name>
        <dbReference type="ChEBI" id="CHEBI:58210"/>
    </ligand>
</feature>
<dbReference type="PIRSF" id="PIRSF006621">
    <property type="entry name" value="Dus"/>
    <property type="match status" value="1"/>
</dbReference>
<evidence type="ECO:0000256" key="12">
    <source>
        <dbReference type="PIRNR" id="PIRNR006621"/>
    </source>
</evidence>
<keyword evidence="17" id="KW-1185">Reference proteome</keyword>
<dbReference type="InterPro" id="IPR035587">
    <property type="entry name" value="DUS-like_FMN-bd"/>
</dbReference>
<evidence type="ECO:0000256" key="14">
    <source>
        <dbReference type="PIRSR" id="PIRSR006621-2"/>
    </source>
</evidence>
<dbReference type="InterPro" id="IPR001269">
    <property type="entry name" value="DUS_fam"/>
</dbReference>
<dbReference type="SUPFAM" id="SSF51395">
    <property type="entry name" value="FMN-linked oxidoreductases"/>
    <property type="match status" value="1"/>
</dbReference>
<proteinExistence type="inferred from homology"/>
<sequence>MSKDRSWKIGNVQIDNPLVVAPMAGVTNSAFRVICKKFGAGLVVCEMISDKGIMFKNQKTLDMTNVEAEEHPMSIQIFGGDQKTLVEAAKFIDQKTAADIIDINMGCPVNKVIKCEAGARWLLNPDKVYEMVSAVTAAVSKPVTVKMRTGWDDDHIYAVQNALAAEKAGASAVAMHGRTREQMYRGHANWEILKEVSDALTIPFIGNGDVTTPQMAKQMLDEVGATAVMMARAVEGNPWILTQMNHYLETGEILPKPGVEEQMTVAKEHLHRLVDLKGEYVGAHQFRGHAPYYLKGLSHSARTKVALTSADTEAEMIQIMDDFVAKTEARQKKRQAAVQG</sequence>
<evidence type="ECO:0000313" key="16">
    <source>
        <dbReference type="EMBL" id="USS88752.1"/>
    </source>
</evidence>
<dbReference type="Gene3D" id="1.10.1200.80">
    <property type="entry name" value="Putative flavin oxidoreducatase, domain 2"/>
    <property type="match status" value="1"/>
</dbReference>
<dbReference type="NCBIfam" id="TIGR00737">
    <property type="entry name" value="nifR3_yhdG"/>
    <property type="match status" value="1"/>
</dbReference>
<dbReference type="Pfam" id="PF01207">
    <property type="entry name" value="Dus"/>
    <property type="match status" value="1"/>
</dbReference>
<reference evidence="16" key="1">
    <citation type="submission" date="2022-05" db="EMBL/GenBank/DDBJ databases">
        <authorList>
            <person name="Oliphant S.A."/>
            <person name="Watson-Haigh N.S."/>
            <person name="Sumby K.M."/>
            <person name="Gardner J.M."/>
            <person name="Jiranek V."/>
        </authorList>
    </citation>
    <scope>NUCLEOTIDE SEQUENCE</scope>
    <source>
        <strain evidence="16">KI4_B1</strain>
    </source>
</reference>
<dbReference type="PROSITE" id="PS01136">
    <property type="entry name" value="UPF0034"/>
    <property type="match status" value="1"/>
</dbReference>
<dbReference type="GO" id="GO:0017150">
    <property type="term" value="F:tRNA dihydrouridine synthase activity"/>
    <property type="evidence" value="ECO:0007669"/>
    <property type="project" value="InterPro"/>
</dbReference>
<dbReference type="InterPro" id="IPR018517">
    <property type="entry name" value="tRNA_hU_synthase_CS"/>
</dbReference>
<feature type="binding site" evidence="14">
    <location>
        <position position="176"/>
    </location>
    <ligand>
        <name>FMN</name>
        <dbReference type="ChEBI" id="CHEBI:58210"/>
    </ligand>
</feature>
<protein>
    <recommendedName>
        <fullName evidence="12">tRNA-dihydrouridine synthase</fullName>
        <ecNumber evidence="12">1.3.1.-</ecNumber>
    </recommendedName>
</protein>
<dbReference type="InterPro" id="IPR013785">
    <property type="entry name" value="Aldolase_TIM"/>
</dbReference>
<comment type="catalytic activity">
    <reaction evidence="10">
        <text>a 5,6-dihydrouridine in tRNA + NADP(+) = a uridine in tRNA + NADPH + H(+)</text>
        <dbReference type="Rhea" id="RHEA:23624"/>
        <dbReference type="Rhea" id="RHEA-COMP:13339"/>
        <dbReference type="Rhea" id="RHEA-COMP:13887"/>
        <dbReference type="ChEBI" id="CHEBI:15378"/>
        <dbReference type="ChEBI" id="CHEBI:57783"/>
        <dbReference type="ChEBI" id="CHEBI:58349"/>
        <dbReference type="ChEBI" id="CHEBI:65315"/>
        <dbReference type="ChEBI" id="CHEBI:74443"/>
    </reaction>
</comment>
<evidence type="ECO:0000256" key="4">
    <source>
        <dbReference type="ARBA" id="ARBA00022630"/>
    </source>
</evidence>
<evidence type="ECO:0000256" key="6">
    <source>
        <dbReference type="ARBA" id="ARBA00022694"/>
    </source>
</evidence>
<evidence type="ECO:0000256" key="9">
    <source>
        <dbReference type="ARBA" id="ARBA00023002"/>
    </source>
</evidence>
<comment type="cofactor">
    <cofactor evidence="1 12 14">
        <name>FMN</name>
        <dbReference type="ChEBI" id="CHEBI:58210"/>
    </cofactor>
</comment>
<keyword evidence="8" id="KW-0694">RNA-binding</keyword>
<evidence type="ECO:0000256" key="5">
    <source>
        <dbReference type="ARBA" id="ARBA00022643"/>
    </source>
</evidence>
<comment type="function">
    <text evidence="2 12">Catalyzes the synthesis of 5,6-dihydrouridine (D), a modified base found in the D-loop of most tRNAs, via the reduction of the C5-C6 double bond in target uridines.</text>
</comment>
<evidence type="ECO:0000256" key="8">
    <source>
        <dbReference type="ARBA" id="ARBA00022884"/>
    </source>
</evidence>
<feature type="domain" description="DUS-like FMN-binding" evidence="15">
    <location>
        <begin position="20"/>
        <end position="320"/>
    </location>
</feature>
<keyword evidence="5 12" id="KW-0288">FMN</keyword>
<keyword evidence="14" id="KW-0547">Nucleotide-binding</keyword>
<dbReference type="Gene3D" id="3.20.20.70">
    <property type="entry name" value="Aldolase class I"/>
    <property type="match status" value="1"/>
</dbReference>